<dbReference type="AlphaFoldDB" id="A0A5J9WN06"/>
<organism evidence="2 3">
    <name type="scientific">Eragrostis curvula</name>
    <name type="common">weeping love grass</name>
    <dbReference type="NCBI Taxonomy" id="38414"/>
    <lineage>
        <taxon>Eukaryota</taxon>
        <taxon>Viridiplantae</taxon>
        <taxon>Streptophyta</taxon>
        <taxon>Embryophyta</taxon>
        <taxon>Tracheophyta</taxon>
        <taxon>Spermatophyta</taxon>
        <taxon>Magnoliopsida</taxon>
        <taxon>Liliopsida</taxon>
        <taxon>Poales</taxon>
        <taxon>Poaceae</taxon>
        <taxon>PACMAD clade</taxon>
        <taxon>Chloridoideae</taxon>
        <taxon>Eragrostideae</taxon>
        <taxon>Eragrostidinae</taxon>
        <taxon>Eragrostis</taxon>
    </lineage>
</organism>
<protein>
    <submittedName>
        <fullName evidence="2">Uncharacterized protein</fullName>
    </submittedName>
</protein>
<reference evidence="2 3" key="1">
    <citation type="journal article" date="2019" name="Sci. Rep.">
        <title>A high-quality genome of Eragrostis curvula grass provides insights into Poaceae evolution and supports new strategies to enhance forage quality.</title>
        <authorList>
            <person name="Carballo J."/>
            <person name="Santos B.A.C.M."/>
            <person name="Zappacosta D."/>
            <person name="Garbus I."/>
            <person name="Selva J.P."/>
            <person name="Gallo C.A."/>
            <person name="Diaz A."/>
            <person name="Albertini E."/>
            <person name="Caccamo M."/>
            <person name="Echenique V."/>
        </authorList>
    </citation>
    <scope>NUCLEOTIDE SEQUENCE [LARGE SCALE GENOMIC DNA]</scope>
    <source>
        <strain evidence="3">cv. Victoria</strain>
        <tissue evidence="2">Leaf</tissue>
    </source>
</reference>
<proteinExistence type="predicted"/>
<evidence type="ECO:0000313" key="3">
    <source>
        <dbReference type="Proteomes" id="UP000324897"/>
    </source>
</evidence>
<dbReference type="EMBL" id="RWGY01000002">
    <property type="protein sequence ID" value="TVU50092.1"/>
    <property type="molecule type" value="Genomic_DNA"/>
</dbReference>
<keyword evidence="3" id="KW-1185">Reference proteome</keyword>
<accession>A0A5J9WN06</accession>
<evidence type="ECO:0000313" key="2">
    <source>
        <dbReference type="EMBL" id="TVU50092.1"/>
    </source>
</evidence>
<gene>
    <name evidence="2" type="ORF">EJB05_01449</name>
</gene>
<name>A0A5J9WN06_9POAL</name>
<evidence type="ECO:0000256" key="1">
    <source>
        <dbReference type="SAM" id="MobiDB-lite"/>
    </source>
</evidence>
<feature type="region of interest" description="Disordered" evidence="1">
    <location>
        <begin position="80"/>
        <end position="128"/>
    </location>
</feature>
<comment type="caution">
    <text evidence="2">The sequence shown here is derived from an EMBL/GenBank/DDBJ whole genome shotgun (WGS) entry which is preliminary data.</text>
</comment>
<dbReference type="Proteomes" id="UP000324897">
    <property type="component" value="Chromosome 6"/>
</dbReference>
<dbReference type="Gramene" id="TVU50092">
    <property type="protein sequence ID" value="TVU50092"/>
    <property type="gene ID" value="EJB05_01449"/>
</dbReference>
<sequence>MRRGTAVPSLAPHAPPSRSIVYLGHQVQIRAGAPRRHNFLDGKRQRNTTARLQGTLTASGGRPLRHGFLDVRVAADLDGKAAGSHHQARPLPPRRGQAVHRPRHQPVPSPDGGSRNESDGSRRRVTQLPAATNVTIAAVLGGRRYTPPLCNYGSSAAGSQDRRYSVGTVEISTFLHYFLKRYRSVSHIKKPAKQFADDVVSASILLQIGGRRNQYNIKVPKRGSSQRATYIRVQDY</sequence>